<organism evidence="2 3">
    <name type="scientific">Lactarius akahatsu</name>
    <dbReference type="NCBI Taxonomy" id="416441"/>
    <lineage>
        <taxon>Eukaryota</taxon>
        <taxon>Fungi</taxon>
        <taxon>Dikarya</taxon>
        <taxon>Basidiomycota</taxon>
        <taxon>Agaricomycotina</taxon>
        <taxon>Agaricomycetes</taxon>
        <taxon>Russulales</taxon>
        <taxon>Russulaceae</taxon>
        <taxon>Lactarius</taxon>
    </lineage>
</organism>
<proteinExistence type="predicted"/>
<comment type="caution">
    <text evidence="2">The sequence shown here is derived from an EMBL/GenBank/DDBJ whole genome shotgun (WGS) entry which is preliminary data.</text>
</comment>
<dbReference type="Proteomes" id="UP001201163">
    <property type="component" value="Unassembled WGS sequence"/>
</dbReference>
<protein>
    <submittedName>
        <fullName evidence="2">Uncharacterized protein</fullName>
    </submittedName>
</protein>
<accession>A0AAD4LIF3</accession>
<evidence type="ECO:0000256" key="1">
    <source>
        <dbReference type="SAM" id="MobiDB-lite"/>
    </source>
</evidence>
<evidence type="ECO:0000313" key="2">
    <source>
        <dbReference type="EMBL" id="KAH8992441.1"/>
    </source>
</evidence>
<reference evidence="2" key="1">
    <citation type="submission" date="2022-01" db="EMBL/GenBank/DDBJ databases">
        <title>Comparative genomics reveals a dynamic genome evolution in the ectomycorrhizal milk-cap (Lactarius) mushrooms.</title>
        <authorList>
            <consortium name="DOE Joint Genome Institute"/>
            <person name="Lebreton A."/>
            <person name="Tang N."/>
            <person name="Kuo A."/>
            <person name="LaButti K."/>
            <person name="Drula E."/>
            <person name="Barry K."/>
            <person name="Clum A."/>
            <person name="Lipzen A."/>
            <person name="Mousain D."/>
            <person name="Ng V."/>
            <person name="Wang R."/>
            <person name="Wang X."/>
            <person name="Dai Y."/>
            <person name="Henrissat B."/>
            <person name="Grigoriev I.V."/>
            <person name="Guerin-Laguette A."/>
            <person name="Yu F."/>
            <person name="Martin F.M."/>
        </authorList>
    </citation>
    <scope>NUCLEOTIDE SEQUENCE</scope>
    <source>
        <strain evidence="2">QP</strain>
    </source>
</reference>
<dbReference type="AlphaFoldDB" id="A0AAD4LIF3"/>
<evidence type="ECO:0000313" key="3">
    <source>
        <dbReference type="Proteomes" id="UP001201163"/>
    </source>
</evidence>
<name>A0AAD4LIF3_9AGAM</name>
<sequence length="170" mass="18689">MRGPRSLSGLHHLTSSSTTAACLTAHAQRLTPDQHVNGHSAQESRRAPSAARRGCSKSPHVPLRVGGRARRKTCRRFGIHDLATWTMCCGSAARPQWSSSTTTSLRGCARAGTQWIVLWCTSLDRMGGEGGEESIGYAEGLRSFNWMGLYLTREKQTRINLTNTADWANY</sequence>
<keyword evidence="3" id="KW-1185">Reference proteome</keyword>
<dbReference type="PROSITE" id="PS51257">
    <property type="entry name" value="PROKAR_LIPOPROTEIN"/>
    <property type="match status" value="1"/>
</dbReference>
<dbReference type="EMBL" id="JAKELL010000022">
    <property type="protein sequence ID" value="KAH8992441.1"/>
    <property type="molecule type" value="Genomic_DNA"/>
</dbReference>
<gene>
    <name evidence="2" type="ORF">EDB92DRAFT_568387</name>
</gene>
<feature type="region of interest" description="Disordered" evidence="1">
    <location>
        <begin position="31"/>
        <end position="67"/>
    </location>
</feature>